<dbReference type="RefSeq" id="XP_043003614.1">
    <property type="nucleotide sequence ID" value="XM_043158270.1"/>
</dbReference>
<dbReference type="OrthoDB" id="3250036at2759"/>
<dbReference type="Proteomes" id="UP001049176">
    <property type="component" value="Chromosome 9"/>
</dbReference>
<dbReference type="KEGG" id="more:E1B28_013123"/>
<sequence length="157" mass="16965">MIGSIILTLPRTEGIKRNTFEPVSTTPTNPSMASQYNHTAALEKNAVNTFGPGTGRRLSIDEETKNYPSEGDSTASGGYGSTQNVWSDAAQRGNNDNNKDTYEVSSGAWTSYPSTPRAETPVIAEQIIPERFHSVLSKEVRDAQDGKATDRSRIVGA</sequence>
<organism evidence="2 3">
    <name type="scientific">Marasmius oreades</name>
    <name type="common">fairy-ring Marasmius</name>
    <dbReference type="NCBI Taxonomy" id="181124"/>
    <lineage>
        <taxon>Eukaryota</taxon>
        <taxon>Fungi</taxon>
        <taxon>Dikarya</taxon>
        <taxon>Basidiomycota</taxon>
        <taxon>Agaricomycotina</taxon>
        <taxon>Agaricomycetes</taxon>
        <taxon>Agaricomycetidae</taxon>
        <taxon>Agaricales</taxon>
        <taxon>Marasmiineae</taxon>
        <taxon>Marasmiaceae</taxon>
        <taxon>Marasmius</taxon>
    </lineage>
</organism>
<feature type="region of interest" description="Disordered" evidence="1">
    <location>
        <begin position="48"/>
        <end position="115"/>
    </location>
</feature>
<keyword evidence="3" id="KW-1185">Reference proteome</keyword>
<feature type="compositionally biased region" description="Polar residues" evidence="1">
    <location>
        <begin position="71"/>
        <end position="96"/>
    </location>
</feature>
<accession>A0A9P7RPU3</accession>
<evidence type="ECO:0000256" key="1">
    <source>
        <dbReference type="SAM" id="MobiDB-lite"/>
    </source>
</evidence>
<gene>
    <name evidence="2" type="ORF">E1B28_013123</name>
</gene>
<dbReference type="GeneID" id="66082198"/>
<protein>
    <submittedName>
        <fullName evidence="2">Uncharacterized protein</fullName>
    </submittedName>
</protein>
<evidence type="ECO:0000313" key="3">
    <source>
        <dbReference type="Proteomes" id="UP001049176"/>
    </source>
</evidence>
<dbReference type="EMBL" id="CM032189">
    <property type="protein sequence ID" value="KAG7087143.1"/>
    <property type="molecule type" value="Genomic_DNA"/>
</dbReference>
<evidence type="ECO:0000313" key="2">
    <source>
        <dbReference type="EMBL" id="KAG7087143.1"/>
    </source>
</evidence>
<comment type="caution">
    <text evidence="2">The sequence shown here is derived from an EMBL/GenBank/DDBJ whole genome shotgun (WGS) entry which is preliminary data.</text>
</comment>
<name>A0A9P7RPU3_9AGAR</name>
<feature type="compositionally biased region" description="Polar residues" evidence="1">
    <location>
        <begin position="103"/>
        <end position="114"/>
    </location>
</feature>
<reference evidence="2" key="1">
    <citation type="journal article" date="2021" name="Genome Biol. Evol.">
        <title>The assembled and annotated genome of the fairy-ring fungus Marasmius oreades.</title>
        <authorList>
            <person name="Hiltunen M."/>
            <person name="Ament-Velasquez S.L."/>
            <person name="Johannesson H."/>
        </authorList>
    </citation>
    <scope>NUCLEOTIDE SEQUENCE</scope>
    <source>
        <strain evidence="2">03SP1</strain>
    </source>
</reference>
<proteinExistence type="predicted"/>
<dbReference type="AlphaFoldDB" id="A0A9P7RPU3"/>